<protein>
    <submittedName>
        <fullName evidence="2">Uncharacterized protein</fullName>
    </submittedName>
</protein>
<dbReference type="RefSeq" id="WP_145275481.1">
    <property type="nucleotide sequence ID" value="NZ_CP036272.1"/>
</dbReference>
<accession>A0A517SZ34</accession>
<name>A0A517SZ34_9BACT</name>
<organism evidence="2 3">
    <name type="scientific">Stieleria bergensis</name>
    <dbReference type="NCBI Taxonomy" id="2528025"/>
    <lineage>
        <taxon>Bacteria</taxon>
        <taxon>Pseudomonadati</taxon>
        <taxon>Planctomycetota</taxon>
        <taxon>Planctomycetia</taxon>
        <taxon>Pirellulales</taxon>
        <taxon>Pirellulaceae</taxon>
        <taxon>Stieleria</taxon>
    </lineage>
</organism>
<dbReference type="AlphaFoldDB" id="A0A517SZ34"/>
<evidence type="ECO:0000256" key="1">
    <source>
        <dbReference type="SAM" id="Phobius"/>
    </source>
</evidence>
<dbReference type="EMBL" id="CP036272">
    <property type="protein sequence ID" value="QDT61415.1"/>
    <property type="molecule type" value="Genomic_DNA"/>
</dbReference>
<reference evidence="2 3" key="1">
    <citation type="submission" date="2019-02" db="EMBL/GenBank/DDBJ databases">
        <title>Deep-cultivation of Planctomycetes and their phenomic and genomic characterization uncovers novel biology.</title>
        <authorList>
            <person name="Wiegand S."/>
            <person name="Jogler M."/>
            <person name="Boedeker C."/>
            <person name="Pinto D."/>
            <person name="Vollmers J."/>
            <person name="Rivas-Marin E."/>
            <person name="Kohn T."/>
            <person name="Peeters S.H."/>
            <person name="Heuer A."/>
            <person name="Rast P."/>
            <person name="Oberbeckmann S."/>
            <person name="Bunk B."/>
            <person name="Jeske O."/>
            <person name="Meyerdierks A."/>
            <person name="Storesund J.E."/>
            <person name="Kallscheuer N."/>
            <person name="Luecker S."/>
            <person name="Lage O.M."/>
            <person name="Pohl T."/>
            <person name="Merkel B.J."/>
            <person name="Hornburger P."/>
            <person name="Mueller R.-W."/>
            <person name="Bruemmer F."/>
            <person name="Labrenz M."/>
            <person name="Spormann A.M."/>
            <person name="Op den Camp H."/>
            <person name="Overmann J."/>
            <person name="Amann R."/>
            <person name="Jetten M.S.M."/>
            <person name="Mascher T."/>
            <person name="Medema M.H."/>
            <person name="Devos D.P."/>
            <person name="Kaster A.-K."/>
            <person name="Ovreas L."/>
            <person name="Rohde M."/>
            <person name="Galperin M.Y."/>
            <person name="Jogler C."/>
        </authorList>
    </citation>
    <scope>NUCLEOTIDE SEQUENCE [LARGE SCALE GENOMIC DNA]</scope>
    <source>
        <strain evidence="2 3">SV_7m_r</strain>
    </source>
</reference>
<sequence>MIHAYRSIAREDAGMRMKLVLGIYFVIGAVDLALGATYFFSMQFTSYHAEAVGASWHELDAGIRTLIWHF</sequence>
<evidence type="ECO:0000313" key="2">
    <source>
        <dbReference type="EMBL" id="QDT61415.1"/>
    </source>
</evidence>
<dbReference type="OrthoDB" id="582720at2"/>
<keyword evidence="3" id="KW-1185">Reference proteome</keyword>
<gene>
    <name evidence="2" type="ORF">SV7mr_39500</name>
</gene>
<proteinExistence type="predicted"/>
<evidence type="ECO:0000313" key="3">
    <source>
        <dbReference type="Proteomes" id="UP000315003"/>
    </source>
</evidence>
<dbReference type="Proteomes" id="UP000315003">
    <property type="component" value="Chromosome"/>
</dbReference>
<keyword evidence="1" id="KW-0472">Membrane</keyword>
<keyword evidence="1" id="KW-0812">Transmembrane</keyword>
<keyword evidence="1" id="KW-1133">Transmembrane helix</keyword>
<feature type="transmembrane region" description="Helical" evidence="1">
    <location>
        <begin position="21"/>
        <end position="40"/>
    </location>
</feature>